<keyword evidence="4 5" id="KW-0067">ATP-binding</keyword>
<dbReference type="RefSeq" id="WP_114299647.1">
    <property type="nucleotide sequence ID" value="NZ_QPJT01000031.1"/>
</dbReference>
<organism evidence="9 10">
    <name type="scientific">Anaerobacterium chartisolvens</name>
    <dbReference type="NCBI Taxonomy" id="1297424"/>
    <lineage>
        <taxon>Bacteria</taxon>
        <taxon>Bacillati</taxon>
        <taxon>Bacillota</taxon>
        <taxon>Clostridia</taxon>
        <taxon>Eubacteriales</taxon>
        <taxon>Oscillospiraceae</taxon>
        <taxon>Anaerobacterium</taxon>
    </lineage>
</organism>
<dbReference type="GO" id="GO:0005524">
    <property type="term" value="F:ATP binding"/>
    <property type="evidence" value="ECO:0007669"/>
    <property type="project" value="UniProtKB-UniRule"/>
</dbReference>
<dbReference type="GO" id="GO:0004111">
    <property type="term" value="F:creatine kinase activity"/>
    <property type="evidence" value="ECO:0007669"/>
    <property type="project" value="InterPro"/>
</dbReference>
<comment type="catalytic activity">
    <reaction evidence="5">
        <text>L-arginyl-[protein] + ATP = N(omega)-phospho-L-arginyl-[protein] + ADP + H(+)</text>
        <dbReference type="Rhea" id="RHEA:43384"/>
        <dbReference type="Rhea" id="RHEA-COMP:10532"/>
        <dbReference type="Rhea" id="RHEA-COMP:10533"/>
        <dbReference type="ChEBI" id="CHEBI:15378"/>
        <dbReference type="ChEBI" id="CHEBI:29965"/>
        <dbReference type="ChEBI" id="CHEBI:30616"/>
        <dbReference type="ChEBI" id="CHEBI:83226"/>
        <dbReference type="ChEBI" id="CHEBI:456216"/>
        <dbReference type="EC" id="2.7.14.1"/>
    </reaction>
</comment>
<dbReference type="NCBIfam" id="NF002194">
    <property type="entry name" value="PRK01059.1-4"/>
    <property type="match status" value="1"/>
</dbReference>
<evidence type="ECO:0000313" key="9">
    <source>
        <dbReference type="EMBL" id="RCX09981.1"/>
    </source>
</evidence>
<dbReference type="PROSITE" id="PS00112">
    <property type="entry name" value="PHOSPHAGEN_KINASE"/>
    <property type="match status" value="1"/>
</dbReference>
<reference evidence="9 10" key="1">
    <citation type="submission" date="2018-07" db="EMBL/GenBank/DDBJ databases">
        <title>Genomic Encyclopedia of Type Strains, Phase IV (KMG-IV): sequencing the most valuable type-strain genomes for metagenomic binning, comparative biology and taxonomic classification.</title>
        <authorList>
            <person name="Goeker M."/>
        </authorList>
    </citation>
    <scope>NUCLEOTIDE SEQUENCE [LARGE SCALE GENOMIC DNA]</scope>
    <source>
        <strain evidence="9 10">DSM 27016</strain>
    </source>
</reference>
<keyword evidence="5" id="KW-0021">Allosteric enzyme</keyword>
<dbReference type="Gene3D" id="3.30.590.10">
    <property type="entry name" value="Glutamine synthetase/guanido kinase, catalytic domain"/>
    <property type="match status" value="1"/>
</dbReference>
<evidence type="ECO:0000313" key="10">
    <source>
        <dbReference type="Proteomes" id="UP000253034"/>
    </source>
</evidence>
<dbReference type="SUPFAM" id="SSF55931">
    <property type="entry name" value="Glutamine synthetase/guanido kinase"/>
    <property type="match status" value="1"/>
</dbReference>
<dbReference type="GO" id="GO:0046314">
    <property type="term" value="P:phosphocreatine biosynthetic process"/>
    <property type="evidence" value="ECO:0007669"/>
    <property type="project" value="InterPro"/>
</dbReference>
<keyword evidence="10" id="KW-1185">Reference proteome</keyword>
<feature type="binding site" evidence="5 6">
    <location>
        <position position="82"/>
    </location>
    <ligand>
        <name>ATP</name>
        <dbReference type="ChEBI" id="CHEBI:30616"/>
    </ligand>
</feature>
<comment type="activity regulation">
    <text evidence="5">Appears to be allosterically activated by the binding of pArg-containing polypeptides to the pArg-binding pocket localized in the C-terminal domain of McsB.</text>
</comment>
<dbReference type="InterPro" id="IPR022415">
    <property type="entry name" value="ATP-guanido_PTrfase_AS"/>
</dbReference>
<evidence type="ECO:0000256" key="1">
    <source>
        <dbReference type="ARBA" id="ARBA00022679"/>
    </source>
</evidence>
<evidence type="ECO:0000256" key="3">
    <source>
        <dbReference type="ARBA" id="ARBA00022777"/>
    </source>
</evidence>
<dbReference type="PROSITE" id="PS51510">
    <property type="entry name" value="PHOSPHAGEN_KINASE_C"/>
    <property type="match status" value="1"/>
</dbReference>
<evidence type="ECO:0000256" key="2">
    <source>
        <dbReference type="ARBA" id="ARBA00022741"/>
    </source>
</evidence>
<evidence type="ECO:0000256" key="6">
    <source>
        <dbReference type="PROSITE-ProRule" id="PRU00843"/>
    </source>
</evidence>
<evidence type="ECO:0000256" key="5">
    <source>
        <dbReference type="HAMAP-Rule" id="MF_00602"/>
    </source>
</evidence>
<dbReference type="PANTHER" id="PTHR11547">
    <property type="entry name" value="ARGININE OR CREATINE KINASE"/>
    <property type="match status" value="1"/>
</dbReference>
<feature type="short sequence motif" description="RDXXRA motif of the pArg binding pocket involved in allosteric regulation" evidence="5">
    <location>
        <begin position="328"/>
        <end position="333"/>
    </location>
</feature>
<feature type="binding site" evidence="5 6">
    <location>
        <begin position="167"/>
        <end position="171"/>
    </location>
    <ligand>
        <name>ATP</name>
        <dbReference type="ChEBI" id="CHEBI:30616"/>
    </ligand>
</feature>
<evidence type="ECO:0000259" key="8">
    <source>
        <dbReference type="PROSITE" id="PS51510"/>
    </source>
</evidence>
<comment type="similarity">
    <text evidence="5 6 7">Belongs to the ATP:guanido phosphotransferase family.</text>
</comment>
<feature type="binding site" evidence="5 6">
    <location>
        <begin position="198"/>
        <end position="203"/>
    </location>
    <ligand>
        <name>ATP</name>
        <dbReference type="ChEBI" id="CHEBI:30616"/>
    </ligand>
</feature>
<name>A0A369ALC8_9FIRM</name>
<dbReference type="InterPro" id="IPR023660">
    <property type="entry name" value="Arg_Kinase"/>
</dbReference>
<accession>A0A369ALC8</accession>
<keyword evidence="3 5" id="KW-0418">Kinase</keyword>
<dbReference type="OrthoDB" id="9791353at2"/>
<keyword evidence="2 5" id="KW-0547">Nucleotide-binding</keyword>
<dbReference type="EMBL" id="QPJT01000031">
    <property type="protein sequence ID" value="RCX09981.1"/>
    <property type="molecule type" value="Genomic_DNA"/>
</dbReference>
<sequence length="343" mass="38482">MGRWYIDKGPESDVVISSRVRLARNFRKYPFPSKLDKEQGGRVLEEVKDAVFNSNSTLAGDVTFIDIKALNPIEKQSLVEKHLISPELAENGRESGLLISRDEKISIMINEEDHLRIQCMFSGMQISDAWKLCNNIDLLLESKIDFAFSRQYGYLTCCPTNIGTGIRASVMLHLPGLVMTGYIKGILEACGKLGVAVRGIYGENSYASGNMFQISNQVTLGQKEDEIVTGVTNIASQIIEQERMLRAELHRQNPYRFEDKIYRSFAVFSSARIISYEESLKLISDVRLGLDMGIIKGISIETLNEIMLLIQPASLQKTAGSVLGPDERDIKRAEIIRNKLKVN</sequence>
<dbReference type="HAMAP" id="MF_00602">
    <property type="entry name" value="Prot_Arg_kinase"/>
    <property type="match status" value="1"/>
</dbReference>
<dbReference type="CDD" id="cd07930">
    <property type="entry name" value="bacterial_phosphagen_kinase"/>
    <property type="match status" value="1"/>
</dbReference>
<feature type="binding site" evidence="5 6">
    <location>
        <begin position="17"/>
        <end position="21"/>
    </location>
    <ligand>
        <name>ATP</name>
        <dbReference type="ChEBI" id="CHEBI:30616"/>
    </ligand>
</feature>
<proteinExistence type="inferred from homology"/>
<dbReference type="Pfam" id="PF00217">
    <property type="entry name" value="ATP-gua_Ptrans"/>
    <property type="match status" value="1"/>
</dbReference>
<dbReference type="PANTHER" id="PTHR11547:SF38">
    <property type="entry name" value="ARGININE KINASE 1-RELATED"/>
    <property type="match status" value="1"/>
</dbReference>
<gene>
    <name evidence="5" type="primary">mcsB</name>
    <name evidence="9" type="ORF">DFR58_13125</name>
</gene>
<feature type="domain" description="Phosphagen kinase C-terminal" evidence="8">
    <location>
        <begin position="14"/>
        <end position="245"/>
    </location>
</feature>
<dbReference type="EC" id="2.7.14.1" evidence="5"/>
<keyword evidence="1 5" id="KW-0808">Transferase</keyword>
<dbReference type="AlphaFoldDB" id="A0A369ALC8"/>
<evidence type="ECO:0000256" key="7">
    <source>
        <dbReference type="RuleBase" id="RU000505"/>
    </source>
</evidence>
<dbReference type="InterPro" id="IPR022414">
    <property type="entry name" value="ATP-guanido_PTrfase_cat"/>
</dbReference>
<dbReference type="InterPro" id="IPR014746">
    <property type="entry name" value="Gln_synth/guanido_kin_cat_dom"/>
</dbReference>
<protein>
    <recommendedName>
        <fullName evidence="5">Protein-arginine kinase</fullName>
        <ecNumber evidence="5">2.7.14.1</ecNumber>
    </recommendedName>
</protein>
<dbReference type="GO" id="GO:1990424">
    <property type="term" value="F:protein arginine kinase activity"/>
    <property type="evidence" value="ECO:0007669"/>
    <property type="project" value="UniProtKB-EC"/>
</dbReference>
<dbReference type="GO" id="GO:0005615">
    <property type="term" value="C:extracellular space"/>
    <property type="evidence" value="ECO:0007669"/>
    <property type="project" value="TreeGrafter"/>
</dbReference>
<comment type="function">
    <text evidence="5">Catalyzes the specific phosphorylation of arginine residues in proteins.</text>
</comment>
<feature type="binding site" evidence="5 6">
    <location>
        <position position="116"/>
    </location>
    <ligand>
        <name>ATP</name>
        <dbReference type="ChEBI" id="CHEBI:30616"/>
    </ligand>
</feature>
<evidence type="ECO:0000256" key="4">
    <source>
        <dbReference type="ARBA" id="ARBA00022840"/>
    </source>
</evidence>
<comment type="caution">
    <text evidence="9">The sequence shown here is derived from an EMBL/GenBank/DDBJ whole genome shotgun (WGS) entry which is preliminary data.</text>
</comment>
<dbReference type="InterPro" id="IPR000749">
    <property type="entry name" value="ATP-guanido_PTrfase"/>
</dbReference>
<dbReference type="Proteomes" id="UP000253034">
    <property type="component" value="Unassembled WGS sequence"/>
</dbReference>